<evidence type="ECO:0000256" key="1">
    <source>
        <dbReference type="SAM" id="Phobius"/>
    </source>
</evidence>
<protein>
    <recommendedName>
        <fullName evidence="4">O-antigen ligase like membrane protein</fullName>
    </recommendedName>
</protein>
<feature type="transmembrane region" description="Helical" evidence="1">
    <location>
        <begin position="299"/>
        <end position="321"/>
    </location>
</feature>
<feature type="transmembrane region" description="Helical" evidence="1">
    <location>
        <begin position="145"/>
        <end position="165"/>
    </location>
</feature>
<gene>
    <name evidence="2" type="ORF">SAMN04488026_11493</name>
</gene>
<proteinExistence type="predicted"/>
<dbReference type="RefSeq" id="WP_093165051.1">
    <property type="nucleotide sequence ID" value="NZ_FNEK01000149.1"/>
</dbReference>
<keyword evidence="1" id="KW-0812">Transmembrane</keyword>
<reference evidence="2 3" key="1">
    <citation type="submission" date="2016-10" db="EMBL/GenBank/DDBJ databases">
        <authorList>
            <person name="de Groot N.N."/>
        </authorList>
    </citation>
    <scope>NUCLEOTIDE SEQUENCE [LARGE SCALE GENOMIC DNA]</scope>
    <source>
        <strain evidence="2 3">DSM 25294</strain>
    </source>
</reference>
<dbReference type="Proteomes" id="UP000199382">
    <property type="component" value="Unassembled WGS sequence"/>
</dbReference>
<dbReference type="AlphaFoldDB" id="A0A1G9PX54"/>
<sequence length="479" mass="50591">MTVFPASAVFFLIWLVLSFRDADRGIPMTIAVLPFGMFAGAVVGGLSILLAQALAMLTIGVLMLRWVSLGAVQANESGGMLPVLPRAALWLAIFALYALFSSLILVRLFQGRFMVFPMSVTFSGTPVSRYFPSTMTPLYPSNSNFAQAGYILLSSGFFLATVLVVRRRGLAFVERGMVWAAGINLALGALDFAALDGLLSLIRTADYSLANKHTVSGLPRIIGGFAEASSFGSVSAGFFGYFMISYLIGRRTRDGALAWLSFSATVMSLSSTGLAALGVALMLVALHARSYLRPGISRVFAHVLVILVAVLAIVISLTMVLTPALEMISKVLDKLVFSKGTTLSGMERGAWAQAGFDAFVETWGLGAGVGSLRSNGLTAVLLGTVGVPGTLAFLGFVWQAVGRPSQSEDFEVRRVFTAARIGTLTILASMLVSGTTPDPTLLIATFAALAVAAQEIGERAARSGSDPLDEGQRLAVNDS</sequence>
<keyword evidence="3" id="KW-1185">Reference proteome</keyword>
<feature type="transmembrane region" description="Helical" evidence="1">
    <location>
        <begin position="256"/>
        <end position="287"/>
    </location>
</feature>
<feature type="transmembrane region" description="Helical" evidence="1">
    <location>
        <begin position="88"/>
        <end position="109"/>
    </location>
</feature>
<keyword evidence="1" id="KW-0472">Membrane</keyword>
<evidence type="ECO:0000313" key="2">
    <source>
        <dbReference type="EMBL" id="SDM02685.1"/>
    </source>
</evidence>
<dbReference type="STRING" id="571298.SAMN04488026_11493"/>
<accession>A0A1G9PX54</accession>
<dbReference type="EMBL" id="FNEK01000149">
    <property type="protein sequence ID" value="SDM02685.1"/>
    <property type="molecule type" value="Genomic_DNA"/>
</dbReference>
<name>A0A1G9PX54_9RHOB</name>
<feature type="transmembrane region" description="Helical" evidence="1">
    <location>
        <begin position="222"/>
        <end position="244"/>
    </location>
</feature>
<organism evidence="2 3">
    <name type="scientific">Aliiruegeria lutimaris</name>
    <dbReference type="NCBI Taxonomy" id="571298"/>
    <lineage>
        <taxon>Bacteria</taxon>
        <taxon>Pseudomonadati</taxon>
        <taxon>Pseudomonadota</taxon>
        <taxon>Alphaproteobacteria</taxon>
        <taxon>Rhodobacterales</taxon>
        <taxon>Roseobacteraceae</taxon>
        <taxon>Aliiruegeria</taxon>
    </lineage>
</organism>
<feature type="transmembrane region" description="Helical" evidence="1">
    <location>
        <begin position="377"/>
        <end position="398"/>
    </location>
</feature>
<keyword evidence="1" id="KW-1133">Transmembrane helix</keyword>
<evidence type="ECO:0008006" key="4">
    <source>
        <dbReference type="Google" id="ProtNLM"/>
    </source>
</evidence>
<dbReference type="OrthoDB" id="7010242at2"/>
<feature type="transmembrane region" description="Helical" evidence="1">
    <location>
        <begin position="177"/>
        <end position="202"/>
    </location>
</feature>
<evidence type="ECO:0000313" key="3">
    <source>
        <dbReference type="Proteomes" id="UP000199382"/>
    </source>
</evidence>
<feature type="transmembrane region" description="Helical" evidence="1">
    <location>
        <begin position="38"/>
        <end position="67"/>
    </location>
</feature>